<dbReference type="EMBL" id="BHYM01000042">
    <property type="protein sequence ID" value="GCE41266.1"/>
    <property type="molecule type" value="Genomic_DNA"/>
</dbReference>
<keyword evidence="9" id="KW-1185">Reference proteome</keyword>
<evidence type="ECO:0000259" key="7">
    <source>
        <dbReference type="PROSITE" id="PS50850"/>
    </source>
</evidence>
<evidence type="ECO:0000256" key="2">
    <source>
        <dbReference type="ARBA" id="ARBA00022448"/>
    </source>
</evidence>
<feature type="transmembrane region" description="Helical" evidence="6">
    <location>
        <begin position="368"/>
        <end position="391"/>
    </location>
</feature>
<dbReference type="PANTHER" id="PTHR23511">
    <property type="entry name" value="SYNAPTIC VESICLE GLYCOPROTEIN 2"/>
    <property type="match status" value="1"/>
</dbReference>
<gene>
    <name evidence="8" type="ORF">Rhow_004925</name>
</gene>
<feature type="transmembrane region" description="Helical" evidence="6">
    <location>
        <begin position="316"/>
        <end position="337"/>
    </location>
</feature>
<dbReference type="SUPFAM" id="SSF103473">
    <property type="entry name" value="MFS general substrate transporter"/>
    <property type="match status" value="1"/>
</dbReference>
<protein>
    <submittedName>
        <fullName evidence="8">Major facilitator superfamily (MFS_1) transporter</fullName>
    </submittedName>
</protein>
<sequence length="483" mass="51252">MNQIRPPRYRHRGMPHQVRVGKYVNKESEMTTTNPLDDAPLSTFHKKLAVFSSGGPFLDGYALSIIGVAMVQISGQWNLSSAEQGLIAASTLIGILLGAFAGGWLTDRFGREVLFTLDLVAIIACSVAQFFVEGVVWLIVLRLLLGMAVGADYPIATSLMTEFAPRKYRGPLLGAFVTMWFVGAAAAYVVGEVLARTAGDDAWRWMLASAALPAVLICVARVGTPESPRWLLSKGKIDKANEVLLKVYGPGVTVADLPAEEETNVGVKELLRSGYGKRMAFITLFWTCSVVPLFAVYAFAPAILGALELEGDAAHIGSAAITILFMVGCIVALLLVNRMGRRPLLIHSFVWSGLALLLLGLFPGAPSAIIMVLFAAYAVLIGGSQILQWVYPNELFPTEVRGSAVGLASSLSRIGAAIGTFLVPLSLTSLGIGVTMLIAAGVTLFGAVISQMWAPETRGLSLSESAGLGQTTKSPAPAETISV</sequence>
<feature type="transmembrane region" description="Helical" evidence="6">
    <location>
        <begin position="85"/>
        <end position="106"/>
    </location>
</feature>
<dbReference type="Pfam" id="PF00083">
    <property type="entry name" value="Sugar_tr"/>
    <property type="match status" value="1"/>
</dbReference>
<dbReference type="PANTHER" id="PTHR23511:SF34">
    <property type="entry name" value="SYNAPTIC VESICLE GLYCOPROTEIN 2"/>
    <property type="match status" value="1"/>
</dbReference>
<dbReference type="Proteomes" id="UP000287519">
    <property type="component" value="Unassembled WGS sequence"/>
</dbReference>
<feature type="transmembrane region" description="Helical" evidence="6">
    <location>
        <begin position="344"/>
        <end position="362"/>
    </location>
</feature>
<evidence type="ECO:0000313" key="8">
    <source>
        <dbReference type="EMBL" id="GCE41266.1"/>
    </source>
</evidence>
<evidence type="ECO:0000256" key="6">
    <source>
        <dbReference type="SAM" id="Phobius"/>
    </source>
</evidence>
<dbReference type="CDD" id="cd17316">
    <property type="entry name" value="MFS_SV2_like"/>
    <property type="match status" value="1"/>
</dbReference>
<comment type="subcellular location">
    <subcellularLocation>
        <location evidence="1">Cell membrane</location>
        <topology evidence="1">Multi-pass membrane protein</topology>
    </subcellularLocation>
</comment>
<keyword evidence="5 6" id="KW-0472">Membrane</keyword>
<feature type="transmembrane region" description="Helical" evidence="6">
    <location>
        <begin position="113"/>
        <end position="132"/>
    </location>
</feature>
<reference evidence="8 9" key="1">
    <citation type="submission" date="2018-11" db="EMBL/GenBank/DDBJ databases">
        <title>Microbial catabolism of amino acid.</title>
        <authorList>
            <person name="Hibi M."/>
            <person name="Ogawa J."/>
        </authorList>
    </citation>
    <scope>NUCLEOTIDE SEQUENCE [LARGE SCALE GENOMIC DNA]</scope>
    <source>
        <strain evidence="8 9">C31-06</strain>
    </source>
</reference>
<accession>A0A402CCD2</accession>
<evidence type="ECO:0000256" key="4">
    <source>
        <dbReference type="ARBA" id="ARBA00022989"/>
    </source>
</evidence>
<dbReference type="GO" id="GO:0022857">
    <property type="term" value="F:transmembrane transporter activity"/>
    <property type="evidence" value="ECO:0007669"/>
    <property type="project" value="InterPro"/>
</dbReference>
<dbReference type="PROSITE" id="PS50850">
    <property type="entry name" value="MFS"/>
    <property type="match status" value="1"/>
</dbReference>
<evidence type="ECO:0000256" key="1">
    <source>
        <dbReference type="ARBA" id="ARBA00004651"/>
    </source>
</evidence>
<evidence type="ECO:0000256" key="5">
    <source>
        <dbReference type="ARBA" id="ARBA00023136"/>
    </source>
</evidence>
<dbReference type="InterPro" id="IPR005829">
    <property type="entry name" value="Sugar_transporter_CS"/>
</dbReference>
<feature type="transmembrane region" description="Helical" evidence="6">
    <location>
        <begin position="280"/>
        <end position="304"/>
    </location>
</feature>
<comment type="caution">
    <text evidence="8">The sequence shown here is derived from an EMBL/GenBank/DDBJ whole genome shotgun (WGS) entry which is preliminary data.</text>
</comment>
<dbReference type="InterPro" id="IPR005828">
    <property type="entry name" value="MFS_sugar_transport-like"/>
</dbReference>
<evidence type="ECO:0000256" key="3">
    <source>
        <dbReference type="ARBA" id="ARBA00022692"/>
    </source>
</evidence>
<keyword evidence="4 6" id="KW-1133">Transmembrane helix</keyword>
<feature type="transmembrane region" description="Helical" evidence="6">
    <location>
        <begin position="403"/>
        <end position="423"/>
    </location>
</feature>
<dbReference type="Gene3D" id="1.20.1250.20">
    <property type="entry name" value="MFS general substrate transporter like domains"/>
    <property type="match status" value="1"/>
</dbReference>
<feature type="transmembrane region" description="Helical" evidence="6">
    <location>
        <begin position="429"/>
        <end position="449"/>
    </location>
</feature>
<dbReference type="AlphaFoldDB" id="A0A402CCD2"/>
<dbReference type="PROSITE" id="PS00217">
    <property type="entry name" value="SUGAR_TRANSPORT_2"/>
    <property type="match status" value="1"/>
</dbReference>
<keyword evidence="2" id="KW-0813">Transport</keyword>
<organism evidence="8 9">
    <name type="scientific">Rhodococcus wratislaviensis</name>
    <name type="common">Tsukamurella wratislaviensis</name>
    <dbReference type="NCBI Taxonomy" id="44752"/>
    <lineage>
        <taxon>Bacteria</taxon>
        <taxon>Bacillati</taxon>
        <taxon>Actinomycetota</taxon>
        <taxon>Actinomycetes</taxon>
        <taxon>Mycobacteriales</taxon>
        <taxon>Nocardiaceae</taxon>
        <taxon>Rhodococcus</taxon>
    </lineage>
</organism>
<keyword evidence="3 6" id="KW-0812">Transmembrane</keyword>
<dbReference type="InterPro" id="IPR020846">
    <property type="entry name" value="MFS_dom"/>
</dbReference>
<name>A0A402CCD2_RHOWR</name>
<dbReference type="InterPro" id="IPR036259">
    <property type="entry name" value="MFS_trans_sf"/>
</dbReference>
<evidence type="ECO:0000313" key="9">
    <source>
        <dbReference type="Proteomes" id="UP000287519"/>
    </source>
</evidence>
<feature type="transmembrane region" description="Helical" evidence="6">
    <location>
        <begin position="48"/>
        <end position="73"/>
    </location>
</feature>
<feature type="transmembrane region" description="Helical" evidence="6">
    <location>
        <begin position="172"/>
        <end position="190"/>
    </location>
</feature>
<proteinExistence type="predicted"/>
<dbReference type="GO" id="GO:0005886">
    <property type="term" value="C:plasma membrane"/>
    <property type="evidence" value="ECO:0007669"/>
    <property type="project" value="UniProtKB-SubCell"/>
</dbReference>
<feature type="domain" description="Major facilitator superfamily (MFS) profile" evidence="7">
    <location>
        <begin position="48"/>
        <end position="458"/>
    </location>
</feature>